<name>A0AAV4A517_9GAST</name>
<dbReference type="InterPro" id="IPR041373">
    <property type="entry name" value="RT_RNaseH"/>
</dbReference>
<feature type="compositionally biased region" description="Low complexity" evidence="7">
    <location>
        <begin position="133"/>
        <end position="152"/>
    </location>
</feature>
<organism evidence="9 10">
    <name type="scientific">Plakobranchus ocellatus</name>
    <dbReference type="NCBI Taxonomy" id="259542"/>
    <lineage>
        <taxon>Eukaryota</taxon>
        <taxon>Metazoa</taxon>
        <taxon>Spiralia</taxon>
        <taxon>Lophotrochozoa</taxon>
        <taxon>Mollusca</taxon>
        <taxon>Gastropoda</taxon>
        <taxon>Heterobranchia</taxon>
        <taxon>Euthyneura</taxon>
        <taxon>Panpulmonata</taxon>
        <taxon>Sacoglossa</taxon>
        <taxon>Placobranchoidea</taxon>
        <taxon>Plakobranchidae</taxon>
        <taxon>Plakobranchus</taxon>
    </lineage>
</organism>
<evidence type="ECO:0000256" key="1">
    <source>
        <dbReference type="ARBA" id="ARBA00022679"/>
    </source>
</evidence>
<evidence type="ECO:0000313" key="9">
    <source>
        <dbReference type="EMBL" id="GFO01997.1"/>
    </source>
</evidence>
<dbReference type="InterPro" id="IPR043502">
    <property type="entry name" value="DNA/RNA_pol_sf"/>
</dbReference>
<evidence type="ECO:0000313" key="10">
    <source>
        <dbReference type="Proteomes" id="UP000735302"/>
    </source>
</evidence>
<dbReference type="AlphaFoldDB" id="A0AAV4A517"/>
<keyword evidence="3" id="KW-0540">Nuclease</keyword>
<evidence type="ECO:0000256" key="2">
    <source>
        <dbReference type="ARBA" id="ARBA00022695"/>
    </source>
</evidence>
<dbReference type="FunFam" id="3.10.20.370:FF:000001">
    <property type="entry name" value="Retrovirus-related Pol polyprotein from transposon 17.6-like protein"/>
    <property type="match status" value="1"/>
</dbReference>
<evidence type="ECO:0000256" key="7">
    <source>
        <dbReference type="SAM" id="MobiDB-lite"/>
    </source>
</evidence>
<dbReference type="SUPFAM" id="SSF56672">
    <property type="entry name" value="DNA/RNA polymerases"/>
    <property type="match status" value="1"/>
</dbReference>
<sequence>MLTTAPFLADFNPSRPTVVEDDSSSYGIGGCFLQEFNDGLKPIAYCSRTLTNAEQKYAQIEKECLASVWACERFDRYLMGLNSFTLFTDHKPLVPLMNSKDLSETSIRCQRMLIRLMRYKPKAEYRPGPTMVTSDTRSRCLTSTSSRNLEVE</sequence>
<evidence type="ECO:0000256" key="3">
    <source>
        <dbReference type="ARBA" id="ARBA00022722"/>
    </source>
</evidence>
<dbReference type="PANTHER" id="PTHR37984">
    <property type="entry name" value="PROTEIN CBG26694"/>
    <property type="match status" value="1"/>
</dbReference>
<dbReference type="Gene3D" id="3.10.20.370">
    <property type="match status" value="1"/>
</dbReference>
<feature type="domain" description="Reverse transcriptase RNase H-like" evidence="8">
    <location>
        <begin position="12"/>
        <end position="119"/>
    </location>
</feature>
<dbReference type="Pfam" id="PF17917">
    <property type="entry name" value="RT_RNaseH"/>
    <property type="match status" value="1"/>
</dbReference>
<evidence type="ECO:0000256" key="6">
    <source>
        <dbReference type="ARBA" id="ARBA00022918"/>
    </source>
</evidence>
<accession>A0AAV4A517</accession>
<dbReference type="PANTHER" id="PTHR37984:SF5">
    <property type="entry name" value="PROTEIN NYNRIN-LIKE"/>
    <property type="match status" value="1"/>
</dbReference>
<dbReference type="GO" id="GO:0003964">
    <property type="term" value="F:RNA-directed DNA polymerase activity"/>
    <property type="evidence" value="ECO:0007669"/>
    <property type="project" value="UniProtKB-KW"/>
</dbReference>
<evidence type="ECO:0000256" key="5">
    <source>
        <dbReference type="ARBA" id="ARBA00022801"/>
    </source>
</evidence>
<dbReference type="GO" id="GO:0004519">
    <property type="term" value="F:endonuclease activity"/>
    <property type="evidence" value="ECO:0007669"/>
    <property type="project" value="UniProtKB-KW"/>
</dbReference>
<keyword evidence="10" id="KW-1185">Reference proteome</keyword>
<keyword evidence="5" id="KW-0378">Hydrolase</keyword>
<dbReference type="Proteomes" id="UP000735302">
    <property type="component" value="Unassembled WGS sequence"/>
</dbReference>
<comment type="caution">
    <text evidence="9">The sequence shown here is derived from an EMBL/GenBank/DDBJ whole genome shotgun (WGS) entry which is preliminary data.</text>
</comment>
<keyword evidence="2" id="KW-0548">Nucleotidyltransferase</keyword>
<keyword evidence="6" id="KW-0695">RNA-directed DNA polymerase</keyword>
<gene>
    <name evidence="9" type="ORF">PoB_002850200</name>
</gene>
<dbReference type="GO" id="GO:0016787">
    <property type="term" value="F:hydrolase activity"/>
    <property type="evidence" value="ECO:0007669"/>
    <property type="project" value="UniProtKB-KW"/>
</dbReference>
<dbReference type="CDD" id="cd09274">
    <property type="entry name" value="RNase_HI_RT_Ty3"/>
    <property type="match status" value="1"/>
</dbReference>
<keyword evidence="4" id="KW-0255">Endonuclease</keyword>
<proteinExistence type="predicted"/>
<reference evidence="9 10" key="1">
    <citation type="journal article" date="2021" name="Elife">
        <title>Chloroplast acquisition without the gene transfer in kleptoplastic sea slugs, Plakobranchus ocellatus.</title>
        <authorList>
            <person name="Maeda T."/>
            <person name="Takahashi S."/>
            <person name="Yoshida T."/>
            <person name="Shimamura S."/>
            <person name="Takaki Y."/>
            <person name="Nagai Y."/>
            <person name="Toyoda A."/>
            <person name="Suzuki Y."/>
            <person name="Arimoto A."/>
            <person name="Ishii H."/>
            <person name="Satoh N."/>
            <person name="Nishiyama T."/>
            <person name="Hasebe M."/>
            <person name="Maruyama T."/>
            <person name="Minagawa J."/>
            <person name="Obokata J."/>
            <person name="Shigenobu S."/>
        </authorList>
    </citation>
    <scope>NUCLEOTIDE SEQUENCE [LARGE SCALE GENOMIC DNA]</scope>
</reference>
<feature type="region of interest" description="Disordered" evidence="7">
    <location>
        <begin position="127"/>
        <end position="152"/>
    </location>
</feature>
<dbReference type="InterPro" id="IPR050951">
    <property type="entry name" value="Retrovirus_Pol_polyprotein"/>
</dbReference>
<evidence type="ECO:0000259" key="8">
    <source>
        <dbReference type="Pfam" id="PF17917"/>
    </source>
</evidence>
<protein>
    <submittedName>
        <fullName evidence="9">Pol polyprotein</fullName>
    </submittedName>
</protein>
<keyword evidence="1" id="KW-0808">Transferase</keyword>
<evidence type="ECO:0000256" key="4">
    <source>
        <dbReference type="ARBA" id="ARBA00022759"/>
    </source>
</evidence>
<dbReference type="EMBL" id="BLXT01003556">
    <property type="protein sequence ID" value="GFO01997.1"/>
    <property type="molecule type" value="Genomic_DNA"/>
</dbReference>